<dbReference type="AlphaFoldDB" id="A0A0J9V864"/>
<dbReference type="RefSeq" id="XP_018245390.1">
    <property type="nucleotide sequence ID" value="XM_018400105.1"/>
</dbReference>
<evidence type="ECO:0000313" key="2">
    <source>
        <dbReference type="EMBL" id="KNB07345.1"/>
    </source>
</evidence>
<reference evidence="2" key="1">
    <citation type="submission" date="2007-04" db="EMBL/GenBank/DDBJ databases">
        <authorList>
            <consortium name="The Broad Institute Genome Sequencing Platform"/>
            <person name="Birren B."/>
            <person name="Lander E."/>
            <person name="Galagan J."/>
            <person name="Nusbaum C."/>
            <person name="Devon K."/>
            <person name="Ma L.-J."/>
            <person name="Jaffe D."/>
            <person name="Butler J."/>
            <person name="Alvarez P."/>
            <person name="Gnerre S."/>
            <person name="Grabherr M."/>
            <person name="Kleber M."/>
            <person name="Mauceli E."/>
            <person name="Brockman W."/>
            <person name="MacCallum I.A."/>
            <person name="Young S."/>
            <person name="LaButti K."/>
            <person name="DeCaprio D."/>
            <person name="Crawford M."/>
            <person name="Koehrsen M."/>
            <person name="Engels R."/>
            <person name="Montgomery P."/>
            <person name="Pearson M."/>
            <person name="Howarth C."/>
            <person name="Larson L."/>
            <person name="White J."/>
            <person name="O'Leary S."/>
            <person name="Kodira C."/>
            <person name="Zeng Q."/>
            <person name="Yandava C."/>
            <person name="Alvarado L."/>
            <person name="Kistler C."/>
            <person name="Shim W.-B."/>
            <person name="Kang S."/>
            <person name="Woloshuk C."/>
        </authorList>
    </citation>
    <scope>NUCLEOTIDE SEQUENCE</scope>
    <source>
        <strain evidence="2">4287</strain>
    </source>
</reference>
<feature type="compositionally biased region" description="Basic residues" evidence="1">
    <location>
        <begin position="8"/>
        <end position="19"/>
    </location>
</feature>
<proteinExistence type="predicted"/>
<dbReference type="KEGG" id="fox:FOXG_19828"/>
<name>A0A0J9V864_FUSO4</name>
<accession>A0A0J9V864</accession>
<gene>
    <name evidence="2" type="ORF">FOXG_19828</name>
</gene>
<reference evidence="2" key="2">
    <citation type="journal article" date="2010" name="Nature">
        <title>Comparative genomics reveals mobile pathogenicity chromosomes in Fusarium.</title>
        <authorList>
            <person name="Ma L.J."/>
            <person name="van der Does H.C."/>
            <person name="Borkovich K.A."/>
            <person name="Coleman J.J."/>
            <person name="Daboussi M.J."/>
            <person name="Di Pietro A."/>
            <person name="Dufresne M."/>
            <person name="Freitag M."/>
            <person name="Grabherr M."/>
            <person name="Henrissat B."/>
            <person name="Houterman P.M."/>
            <person name="Kang S."/>
            <person name="Shim W.B."/>
            <person name="Woloshuk C."/>
            <person name="Xie X."/>
            <person name="Xu J.R."/>
            <person name="Antoniw J."/>
            <person name="Baker S.E."/>
            <person name="Bluhm B.H."/>
            <person name="Breakspear A."/>
            <person name="Brown D.W."/>
            <person name="Butchko R.A."/>
            <person name="Chapman S."/>
            <person name="Coulson R."/>
            <person name="Coutinho P.M."/>
            <person name="Danchin E.G."/>
            <person name="Diener A."/>
            <person name="Gale L.R."/>
            <person name="Gardiner D.M."/>
            <person name="Goff S."/>
            <person name="Hammond-Kosack K.E."/>
            <person name="Hilburn K."/>
            <person name="Hua-Van A."/>
            <person name="Jonkers W."/>
            <person name="Kazan K."/>
            <person name="Kodira C.D."/>
            <person name="Koehrsen M."/>
            <person name="Kumar L."/>
            <person name="Lee Y.H."/>
            <person name="Li L."/>
            <person name="Manners J.M."/>
            <person name="Miranda-Saavedra D."/>
            <person name="Mukherjee M."/>
            <person name="Park G."/>
            <person name="Park J."/>
            <person name="Park S.Y."/>
            <person name="Proctor R.H."/>
            <person name="Regev A."/>
            <person name="Ruiz-Roldan M.C."/>
            <person name="Sain D."/>
            <person name="Sakthikumar S."/>
            <person name="Sykes S."/>
            <person name="Schwartz D.C."/>
            <person name="Turgeon B.G."/>
            <person name="Wapinski I."/>
            <person name="Yoder O."/>
            <person name="Young S."/>
            <person name="Zeng Q."/>
            <person name="Zhou S."/>
            <person name="Galagan J."/>
            <person name="Cuomo C.A."/>
            <person name="Kistler H.C."/>
            <person name="Rep M."/>
        </authorList>
    </citation>
    <scope>NUCLEOTIDE SEQUENCE [LARGE SCALE GENOMIC DNA]</scope>
    <source>
        <strain evidence="2">4287</strain>
    </source>
</reference>
<organism evidence="2 3">
    <name type="scientific">Fusarium oxysporum f. sp. lycopersici (strain 4287 / CBS 123668 / FGSC 9935 / NRRL 34936)</name>
    <name type="common">Fusarium vascular wilt of tomato</name>
    <dbReference type="NCBI Taxonomy" id="426428"/>
    <lineage>
        <taxon>Eukaryota</taxon>
        <taxon>Fungi</taxon>
        <taxon>Dikarya</taxon>
        <taxon>Ascomycota</taxon>
        <taxon>Pezizomycotina</taxon>
        <taxon>Sordariomycetes</taxon>
        <taxon>Hypocreomycetidae</taxon>
        <taxon>Hypocreales</taxon>
        <taxon>Nectriaceae</taxon>
        <taxon>Fusarium</taxon>
        <taxon>Fusarium oxysporum species complex</taxon>
    </lineage>
</organism>
<dbReference type="Proteomes" id="UP000009097">
    <property type="component" value="Unassembled WGS sequence"/>
</dbReference>
<dbReference type="VEuPathDB" id="FungiDB:FOXG_19828"/>
<evidence type="ECO:0000313" key="3">
    <source>
        <dbReference type="Proteomes" id="UP000009097"/>
    </source>
</evidence>
<dbReference type="GeneID" id="28960534"/>
<dbReference type="EMBL" id="DS231705">
    <property type="protein sequence ID" value="KNB07345.1"/>
    <property type="molecule type" value="Genomic_DNA"/>
</dbReference>
<protein>
    <submittedName>
        <fullName evidence="2">Uncharacterized protein</fullName>
    </submittedName>
</protein>
<evidence type="ECO:0000256" key="1">
    <source>
        <dbReference type="SAM" id="MobiDB-lite"/>
    </source>
</evidence>
<sequence length="38" mass="4280">MSGIRTHSLPKARRHRGKGRVALNLRDMGSRFLQTSTS</sequence>
<feature type="region of interest" description="Disordered" evidence="1">
    <location>
        <begin position="1"/>
        <end position="38"/>
    </location>
</feature>